<feature type="transmembrane region" description="Helical" evidence="2">
    <location>
        <begin position="112"/>
        <end position="128"/>
    </location>
</feature>
<feature type="region of interest" description="Disordered" evidence="1">
    <location>
        <begin position="1"/>
        <end position="98"/>
    </location>
</feature>
<feature type="transmembrane region" description="Helical" evidence="2">
    <location>
        <begin position="158"/>
        <end position="176"/>
    </location>
</feature>
<feature type="compositionally biased region" description="Polar residues" evidence="1">
    <location>
        <begin position="48"/>
        <end position="91"/>
    </location>
</feature>
<evidence type="ECO:0000313" key="4">
    <source>
        <dbReference type="Proteomes" id="UP001499843"/>
    </source>
</evidence>
<proteinExistence type="predicted"/>
<keyword evidence="2" id="KW-0812">Transmembrane</keyword>
<evidence type="ECO:0008006" key="5">
    <source>
        <dbReference type="Google" id="ProtNLM"/>
    </source>
</evidence>
<organism evidence="3 4">
    <name type="scientific">Nonomuraea monospora</name>
    <dbReference type="NCBI Taxonomy" id="568818"/>
    <lineage>
        <taxon>Bacteria</taxon>
        <taxon>Bacillati</taxon>
        <taxon>Actinomycetota</taxon>
        <taxon>Actinomycetes</taxon>
        <taxon>Streptosporangiales</taxon>
        <taxon>Streptosporangiaceae</taxon>
        <taxon>Nonomuraea</taxon>
    </lineage>
</organism>
<feature type="transmembrane region" description="Helical" evidence="2">
    <location>
        <begin position="211"/>
        <end position="239"/>
    </location>
</feature>
<keyword evidence="4" id="KW-1185">Reference proteome</keyword>
<evidence type="ECO:0000313" key="3">
    <source>
        <dbReference type="EMBL" id="GAA2205170.1"/>
    </source>
</evidence>
<feature type="transmembrane region" description="Helical" evidence="2">
    <location>
        <begin position="134"/>
        <end position="151"/>
    </location>
</feature>
<reference evidence="3 4" key="1">
    <citation type="journal article" date="2019" name="Int. J. Syst. Evol. Microbiol.">
        <title>The Global Catalogue of Microorganisms (GCM) 10K type strain sequencing project: providing services to taxonomists for standard genome sequencing and annotation.</title>
        <authorList>
            <consortium name="The Broad Institute Genomics Platform"/>
            <consortium name="The Broad Institute Genome Sequencing Center for Infectious Disease"/>
            <person name="Wu L."/>
            <person name="Ma J."/>
        </authorList>
    </citation>
    <scope>NUCLEOTIDE SEQUENCE [LARGE SCALE GENOMIC DNA]</scope>
    <source>
        <strain evidence="3 4">JCM 16114</strain>
    </source>
</reference>
<sequence length="282" mass="29806">MTPARDRHPKNPDRLPAFCCSPGHPRTTVLAMTDSTPPSPSPDDRTADQSTSPATNQTADQSTSPTTNRTTDQGASPATNRTTDQGASPATSEGAAPRPGWRRALAAVGRRWPTWLALAWAAFSLSDVGNGLEYTIVFVVPAAGYLFLAVADRRRITWAVVLAALATVVLLRVLGIDPGPPLALTVITLAALGLINGRLRGPRMYALQTPGALAFIAYGLLVISVPPVAGGFLVAAGLLGHAAWDAYHWRADKIVARTFAEWCGMLDLTLGLGLLVILLTRT</sequence>
<name>A0ABN3C739_9ACTN</name>
<evidence type="ECO:0000256" key="1">
    <source>
        <dbReference type="SAM" id="MobiDB-lite"/>
    </source>
</evidence>
<evidence type="ECO:0000256" key="2">
    <source>
        <dbReference type="SAM" id="Phobius"/>
    </source>
</evidence>
<protein>
    <recommendedName>
        <fullName evidence="5">Integral membrane protein</fullName>
    </recommendedName>
</protein>
<keyword evidence="2" id="KW-1133">Transmembrane helix</keyword>
<feature type="compositionally biased region" description="Basic and acidic residues" evidence="1">
    <location>
        <begin position="1"/>
        <end position="13"/>
    </location>
</feature>
<accession>A0ABN3C739</accession>
<dbReference type="EMBL" id="BAAAQX010000002">
    <property type="protein sequence ID" value="GAA2205170.1"/>
    <property type="molecule type" value="Genomic_DNA"/>
</dbReference>
<comment type="caution">
    <text evidence="3">The sequence shown here is derived from an EMBL/GenBank/DDBJ whole genome shotgun (WGS) entry which is preliminary data.</text>
</comment>
<gene>
    <name evidence="3" type="ORF">GCM10009850_007300</name>
</gene>
<feature type="transmembrane region" description="Helical" evidence="2">
    <location>
        <begin position="259"/>
        <end position="279"/>
    </location>
</feature>
<keyword evidence="2" id="KW-0472">Membrane</keyword>
<dbReference type="Proteomes" id="UP001499843">
    <property type="component" value="Unassembled WGS sequence"/>
</dbReference>
<feature type="transmembrane region" description="Helical" evidence="2">
    <location>
        <begin position="182"/>
        <end position="199"/>
    </location>
</feature>